<feature type="domain" description="N-acetyltransferase" evidence="3">
    <location>
        <begin position="1"/>
        <end position="136"/>
    </location>
</feature>
<keyword evidence="2" id="KW-0012">Acyltransferase</keyword>
<dbReference type="Pfam" id="PF00583">
    <property type="entry name" value="Acetyltransf_1"/>
    <property type="match status" value="1"/>
</dbReference>
<dbReference type="Gene3D" id="3.40.630.30">
    <property type="match status" value="1"/>
</dbReference>
<dbReference type="AlphaFoldDB" id="A0AAW7JTX0"/>
<dbReference type="InterPro" id="IPR016181">
    <property type="entry name" value="Acyl_CoA_acyltransferase"/>
</dbReference>
<dbReference type="PROSITE" id="PS51186">
    <property type="entry name" value="GNAT"/>
    <property type="match status" value="1"/>
</dbReference>
<evidence type="ECO:0000256" key="2">
    <source>
        <dbReference type="ARBA" id="ARBA00023315"/>
    </source>
</evidence>
<evidence type="ECO:0000313" key="7">
    <source>
        <dbReference type="Proteomes" id="UP001167864"/>
    </source>
</evidence>
<dbReference type="RefSeq" id="WP_049598093.1">
    <property type="nucleotide sequence ID" value="NZ_CPYD01000005.1"/>
</dbReference>
<organism evidence="5 7">
    <name type="scientific">Yersinia nurmii</name>
    <dbReference type="NCBI Taxonomy" id="685706"/>
    <lineage>
        <taxon>Bacteria</taxon>
        <taxon>Pseudomonadati</taxon>
        <taxon>Pseudomonadota</taxon>
        <taxon>Gammaproteobacteria</taxon>
        <taxon>Enterobacterales</taxon>
        <taxon>Yersiniaceae</taxon>
        <taxon>Yersinia</taxon>
    </lineage>
</organism>
<dbReference type="GO" id="GO:0016747">
    <property type="term" value="F:acyltransferase activity, transferring groups other than amino-acyl groups"/>
    <property type="evidence" value="ECO:0007669"/>
    <property type="project" value="InterPro"/>
</dbReference>
<evidence type="ECO:0000256" key="1">
    <source>
        <dbReference type="ARBA" id="ARBA00022679"/>
    </source>
</evidence>
<keyword evidence="1" id="KW-0808">Transferase</keyword>
<proteinExistence type="predicted"/>
<evidence type="ECO:0000313" key="6">
    <source>
        <dbReference type="Proteomes" id="UP000040578"/>
    </source>
</evidence>
<dbReference type="InterPro" id="IPR050832">
    <property type="entry name" value="Bact_Acetyltransf"/>
</dbReference>
<dbReference type="InterPro" id="IPR000182">
    <property type="entry name" value="GNAT_dom"/>
</dbReference>
<protein>
    <submittedName>
        <fullName evidence="4 5">Acetyltransferase</fullName>
    </submittedName>
</protein>
<evidence type="ECO:0000313" key="4">
    <source>
        <dbReference type="EMBL" id="CNE46041.1"/>
    </source>
</evidence>
<dbReference type="Proteomes" id="UP000040578">
    <property type="component" value="Unassembled WGS sequence"/>
</dbReference>
<gene>
    <name evidence="4" type="ORF">ERS137967_01598</name>
    <name evidence="5" type="ORF">QVN42_02155</name>
</gene>
<accession>A0AAW7JTX0</accession>
<dbReference type="EMBL" id="CPYD01000005">
    <property type="protein sequence ID" value="CNE46041.1"/>
    <property type="molecule type" value="Genomic_DNA"/>
</dbReference>
<dbReference type="SUPFAM" id="SSF55729">
    <property type="entry name" value="Acyl-CoA N-acyltransferases (Nat)"/>
    <property type="match status" value="1"/>
</dbReference>
<dbReference type="Proteomes" id="UP001167864">
    <property type="component" value="Unassembled WGS sequence"/>
</dbReference>
<name>A0AAW7JTX0_9GAMM</name>
<dbReference type="CDD" id="cd04301">
    <property type="entry name" value="NAT_SF"/>
    <property type="match status" value="1"/>
</dbReference>
<keyword evidence="6" id="KW-1185">Reference proteome</keyword>
<comment type="caution">
    <text evidence="5">The sequence shown here is derived from an EMBL/GenBank/DDBJ whole genome shotgun (WGS) entry which is preliminary data.</text>
</comment>
<sequence length="136" mass="16004">MKLNITDVPNPQDEEYVIDSLWAHNDKYDKVDIHPLFLTITDEDNKIVAGLVARTWWGGLEVQYLWVSDDFRKQGYGRELMLKAEAEAINRGCHMAYVDTFSFQAQEFYEKLGYRVYGELGEYAHKHTRYYLAKNL</sequence>
<reference evidence="5" key="2">
    <citation type="submission" date="2023-06" db="EMBL/GenBank/DDBJ databases">
        <authorList>
            <person name="Polev D.E."/>
            <person name="Saitova A.T."/>
            <person name="Bogumilchik E.A."/>
            <person name="Kokorina G.I."/>
            <person name="Voskresenskaia E.A."/>
        </authorList>
    </citation>
    <scope>NUCLEOTIDE SEQUENCE</scope>
    <source>
        <strain evidence="5">2145 StPb PI</strain>
    </source>
</reference>
<evidence type="ECO:0000259" key="3">
    <source>
        <dbReference type="PROSITE" id="PS51186"/>
    </source>
</evidence>
<dbReference type="EMBL" id="JAUEHU010000002">
    <property type="protein sequence ID" value="MDN0086203.1"/>
    <property type="molecule type" value="Genomic_DNA"/>
</dbReference>
<reference evidence="4 6" key="1">
    <citation type="submission" date="2015-03" db="EMBL/GenBank/DDBJ databases">
        <authorList>
            <consortium name="Pathogen Informatics"/>
            <person name="Murphy D."/>
        </authorList>
    </citation>
    <scope>NUCLEOTIDE SEQUENCE [LARGE SCALE GENOMIC DNA]</scope>
    <source>
        <strain evidence="4">Type strain: CIP110231</strain>
        <strain evidence="6">type strain: CIP110231</strain>
    </source>
</reference>
<evidence type="ECO:0000313" key="5">
    <source>
        <dbReference type="EMBL" id="MDN0086203.1"/>
    </source>
</evidence>
<dbReference type="PANTHER" id="PTHR43877">
    <property type="entry name" value="AMINOALKYLPHOSPHONATE N-ACETYLTRANSFERASE-RELATED-RELATED"/>
    <property type="match status" value="1"/>
</dbReference>